<comment type="caution">
    <text evidence="2">The sequence shown here is derived from an EMBL/GenBank/DDBJ whole genome shotgun (WGS) entry which is preliminary data.</text>
</comment>
<dbReference type="Pfam" id="PF07294">
    <property type="entry name" value="Fibroin_P25"/>
    <property type="match status" value="1"/>
</dbReference>
<keyword evidence="1" id="KW-0732">Signal</keyword>
<dbReference type="GO" id="GO:0005576">
    <property type="term" value="C:extracellular region"/>
    <property type="evidence" value="ECO:0007669"/>
    <property type="project" value="InterPro"/>
</dbReference>
<sequence length="239" mass="27252">MTIDSVKMKSILYTLVVLFIASQVSADDVGVCQPTGESFRPCEDLDETCIREYFEEHADCAPHADEPYEEFFLPTVILYLPYFNMTCDQQNGLFGNLVNHKIVEFKVNPEKNITILSVEYTRMSLTADLKFLYYQPGKEPRAYNATTVETYPGVILTTTFYSVDDLSIENSFSVSYLTESIEYKFSGDCLTTTDPILAPAIAAFDSNFDLVLQEAFRYKSTPLAEDYVRRNMCDFNKNN</sequence>
<dbReference type="EMBL" id="CAJHNJ030000036">
    <property type="protein sequence ID" value="CAG9128901.1"/>
    <property type="molecule type" value="Genomic_DNA"/>
</dbReference>
<proteinExistence type="predicted"/>
<protein>
    <submittedName>
        <fullName evidence="2">(diamondback moth) hypothetical protein</fullName>
    </submittedName>
</protein>
<dbReference type="GO" id="GO:0005198">
    <property type="term" value="F:structural molecule activity"/>
    <property type="evidence" value="ECO:0007669"/>
    <property type="project" value="InterPro"/>
</dbReference>
<keyword evidence="3" id="KW-1185">Reference proteome</keyword>
<evidence type="ECO:0000256" key="1">
    <source>
        <dbReference type="SAM" id="SignalP"/>
    </source>
</evidence>
<evidence type="ECO:0000313" key="3">
    <source>
        <dbReference type="Proteomes" id="UP000653454"/>
    </source>
</evidence>
<feature type="chain" id="PRO_5035865887" evidence="1">
    <location>
        <begin position="27"/>
        <end position="239"/>
    </location>
</feature>
<gene>
    <name evidence="2" type="ORF">PLXY2_LOCUS9258</name>
</gene>
<dbReference type="Proteomes" id="UP000653454">
    <property type="component" value="Unassembled WGS sequence"/>
</dbReference>
<dbReference type="AlphaFoldDB" id="A0A8S4FKZ4"/>
<name>A0A8S4FKZ4_PLUXY</name>
<dbReference type="InterPro" id="IPR009911">
    <property type="entry name" value="Fibroin_P25"/>
</dbReference>
<accession>A0A8S4FKZ4</accession>
<feature type="signal peptide" evidence="1">
    <location>
        <begin position="1"/>
        <end position="26"/>
    </location>
</feature>
<evidence type="ECO:0000313" key="2">
    <source>
        <dbReference type="EMBL" id="CAG9128901.1"/>
    </source>
</evidence>
<reference evidence="2" key="1">
    <citation type="submission" date="2020-11" db="EMBL/GenBank/DDBJ databases">
        <authorList>
            <person name="Whiteford S."/>
        </authorList>
    </citation>
    <scope>NUCLEOTIDE SEQUENCE</scope>
</reference>
<organism evidence="2 3">
    <name type="scientific">Plutella xylostella</name>
    <name type="common">Diamondback moth</name>
    <name type="synonym">Plutella maculipennis</name>
    <dbReference type="NCBI Taxonomy" id="51655"/>
    <lineage>
        <taxon>Eukaryota</taxon>
        <taxon>Metazoa</taxon>
        <taxon>Ecdysozoa</taxon>
        <taxon>Arthropoda</taxon>
        <taxon>Hexapoda</taxon>
        <taxon>Insecta</taxon>
        <taxon>Pterygota</taxon>
        <taxon>Neoptera</taxon>
        <taxon>Endopterygota</taxon>
        <taxon>Lepidoptera</taxon>
        <taxon>Glossata</taxon>
        <taxon>Ditrysia</taxon>
        <taxon>Yponomeutoidea</taxon>
        <taxon>Plutellidae</taxon>
        <taxon>Plutella</taxon>
    </lineage>
</organism>